<evidence type="ECO:0000256" key="1">
    <source>
        <dbReference type="SAM" id="MobiDB-lite"/>
    </source>
</evidence>
<feature type="region of interest" description="Disordered" evidence="1">
    <location>
        <begin position="1"/>
        <end position="24"/>
    </location>
</feature>
<keyword evidence="4" id="KW-1185">Reference proteome</keyword>
<dbReference type="Pfam" id="PF11932">
    <property type="entry name" value="DUF3450"/>
    <property type="match status" value="1"/>
</dbReference>
<evidence type="ECO:0000256" key="2">
    <source>
        <dbReference type="SAM" id="SignalP"/>
    </source>
</evidence>
<gene>
    <name evidence="3" type="ORF">EVC62_17165</name>
</gene>
<dbReference type="InterPro" id="IPR016866">
    <property type="entry name" value="UCP028069"/>
</dbReference>
<accession>A0ABY8FJU9</accession>
<dbReference type="EMBL" id="CP035631">
    <property type="protein sequence ID" value="WFF43078.1"/>
    <property type="molecule type" value="Genomic_DNA"/>
</dbReference>
<name>A0ABY8FJU9_9GAMM</name>
<organism evidence="3 4">
    <name type="scientific">Salinicola endophyticus</name>
    <dbReference type="NCBI Taxonomy" id="1949083"/>
    <lineage>
        <taxon>Bacteria</taxon>
        <taxon>Pseudomonadati</taxon>
        <taxon>Pseudomonadota</taxon>
        <taxon>Gammaproteobacteria</taxon>
        <taxon>Oceanospirillales</taxon>
        <taxon>Halomonadaceae</taxon>
        <taxon>Salinicola</taxon>
    </lineage>
</organism>
<keyword evidence="2" id="KW-0732">Signal</keyword>
<dbReference type="Proteomes" id="UP001321526">
    <property type="component" value="Chromosome"/>
</dbReference>
<sequence length="324" mass="35561">MASGPFPRLQAHSQGDSVVFHSPRKRSHRRVTALCFVAASLAGLAAQAQAQDSLSQASIEAQQTQAALQRRIDSADDATREALERLRRATLQADRLESYNAELAPVVADQARRIEAQQQALAQISTTREALPGEMREMVEQLRGMIEADMPFLRQERLARVDTLEQMLASDETSQAEKLQKIFSVWRTELDYGRQMDQWSGPLTGERAPDAKAGSDYARQVDYLRVGRTGFYYVTPDGHAGGVWKVASQRWEPLDRGQIDEVRRGIRIARDQAAPALLALPASISVVPGQSPTTADDKTAAGTSRADAPQADVPAPEQEQESAS</sequence>
<feature type="signal peptide" evidence="2">
    <location>
        <begin position="1"/>
        <end position="50"/>
    </location>
</feature>
<evidence type="ECO:0000313" key="4">
    <source>
        <dbReference type="Proteomes" id="UP001321526"/>
    </source>
</evidence>
<reference evidence="3 4" key="1">
    <citation type="submission" date="2019-01" db="EMBL/GenBank/DDBJ databases">
        <title>Genome sequence of Salinicola endophyticus REST5.</title>
        <authorList>
            <person name="Nascimento F.X."/>
        </authorList>
    </citation>
    <scope>NUCLEOTIDE SEQUENCE [LARGE SCALE GENOMIC DNA]</scope>
    <source>
        <strain evidence="3 4">REST5</strain>
    </source>
</reference>
<proteinExistence type="predicted"/>
<evidence type="ECO:0000313" key="3">
    <source>
        <dbReference type="EMBL" id="WFF43078.1"/>
    </source>
</evidence>
<feature type="chain" id="PRO_5045858944" evidence="2">
    <location>
        <begin position="51"/>
        <end position="324"/>
    </location>
</feature>
<feature type="region of interest" description="Disordered" evidence="1">
    <location>
        <begin position="283"/>
        <end position="324"/>
    </location>
</feature>
<protein>
    <submittedName>
        <fullName evidence="3">DUF3450 domain-containing protein</fullName>
    </submittedName>
</protein>